<evidence type="ECO:0000313" key="4">
    <source>
        <dbReference type="EMBL" id="NYS79777.1"/>
    </source>
</evidence>
<comment type="caution">
    <text evidence="4">The sequence shown here is derived from an EMBL/GenBank/DDBJ whole genome shotgun (WGS) entry which is preliminary data.</text>
</comment>
<dbReference type="SUPFAM" id="SSF54427">
    <property type="entry name" value="NTF2-like"/>
    <property type="match status" value="1"/>
</dbReference>
<dbReference type="AlphaFoldDB" id="A0A7Z0LW44"/>
<evidence type="ECO:0000313" key="5">
    <source>
        <dbReference type="Proteomes" id="UP000526892"/>
    </source>
</evidence>
<accession>A0A7Z0LW44</accession>
<keyword evidence="5" id="KW-1185">Reference proteome</keyword>
<reference evidence="4 5" key="1">
    <citation type="journal article" date="2003" name="Extremophiles">
        <title>Halomonas glaciei sp. nov. isolated from fast ice of Adelie Land, Antarctica.</title>
        <authorList>
            <person name="Reddy G.S."/>
            <person name="Raghavan P.U."/>
            <person name="Sarita N.B."/>
            <person name="Prakash J.S."/>
            <person name="Nagesh N."/>
            <person name="Delille D."/>
            <person name="Shivaji S."/>
        </authorList>
    </citation>
    <scope>NUCLEOTIDE SEQUENCE [LARGE SCALE GENOMIC DNA]</scope>
    <source>
        <strain evidence="4 5">DD39</strain>
    </source>
</reference>
<dbReference type="InterPro" id="IPR032710">
    <property type="entry name" value="NTF2-like_dom_sf"/>
</dbReference>
<dbReference type="Gene3D" id="3.10.450.50">
    <property type="match status" value="1"/>
</dbReference>
<organism evidence="4 5">
    <name type="scientific">Vreelandella glaciei</name>
    <dbReference type="NCBI Taxonomy" id="186761"/>
    <lineage>
        <taxon>Bacteria</taxon>
        <taxon>Pseudomonadati</taxon>
        <taxon>Pseudomonadota</taxon>
        <taxon>Gammaproteobacteria</taxon>
        <taxon>Oceanospirillales</taxon>
        <taxon>Halomonadaceae</taxon>
        <taxon>Vreelandella</taxon>
    </lineage>
</organism>
<dbReference type="PANTHER" id="PTHR33747">
    <property type="entry name" value="UPF0225 PROTEIN SCO1677"/>
    <property type="match status" value="1"/>
</dbReference>
<dbReference type="Proteomes" id="UP000526892">
    <property type="component" value="Unassembled WGS sequence"/>
</dbReference>
<evidence type="ECO:0000256" key="1">
    <source>
        <dbReference type="ARBA" id="ARBA00010839"/>
    </source>
</evidence>
<dbReference type="InterPro" id="IPR004027">
    <property type="entry name" value="SEC_C_motif"/>
</dbReference>
<comment type="similarity">
    <text evidence="1 2">Belongs to the UPF0225 family.</text>
</comment>
<proteinExistence type="inferred from homology"/>
<dbReference type="PANTHER" id="PTHR33747:SF1">
    <property type="entry name" value="ADENYLATE CYCLASE-ASSOCIATED CAP C-TERMINAL DOMAIN-CONTAINING PROTEIN"/>
    <property type="match status" value="1"/>
</dbReference>
<dbReference type="NCBIfam" id="NF002449">
    <property type="entry name" value="PRK01617.1"/>
    <property type="match status" value="1"/>
</dbReference>
<name>A0A7Z0LW44_9GAMM</name>
<evidence type="ECO:0000256" key="2">
    <source>
        <dbReference type="HAMAP-Rule" id="MF_00612"/>
    </source>
</evidence>
<sequence length="157" mass="18035">MTRTTDVSCPCGSDLMLNICCGRYHQGAVAPDPETLMRSRYSAFALGLNDYLLATWHPTTRPADIGPDPDTEWKSLTIVSAEPPLEDSGYVHFKAHFYERRREQKGWHVLEEVSRFVRERQRWWYIDGTPMLTRLKPRRNDPCLCGSGRKLKGCCGE</sequence>
<dbReference type="InterPro" id="IPR048469">
    <property type="entry name" value="YchJ-like_M"/>
</dbReference>
<dbReference type="Pfam" id="PF02810">
    <property type="entry name" value="SEC-C"/>
    <property type="match status" value="1"/>
</dbReference>
<feature type="domain" description="YchJ-like middle NTF2-like" evidence="3">
    <location>
        <begin position="32"/>
        <end position="128"/>
    </location>
</feature>
<dbReference type="EMBL" id="JACCDE010000033">
    <property type="protein sequence ID" value="NYS79777.1"/>
    <property type="molecule type" value="Genomic_DNA"/>
</dbReference>
<evidence type="ECO:0000259" key="3">
    <source>
        <dbReference type="Pfam" id="PF17775"/>
    </source>
</evidence>
<dbReference type="Pfam" id="PF17775">
    <property type="entry name" value="YchJ_M-like"/>
    <property type="match status" value="1"/>
</dbReference>
<dbReference type="InterPro" id="IPR023006">
    <property type="entry name" value="YchJ-like"/>
</dbReference>
<protein>
    <recommendedName>
        <fullName evidence="2">UPF0225 protein HZS80_19030</fullName>
    </recommendedName>
</protein>
<dbReference type="RefSeq" id="WP_179916976.1">
    <property type="nucleotide sequence ID" value="NZ_CAXBPG010000035.1"/>
</dbReference>
<gene>
    <name evidence="4" type="ORF">HZS80_19030</name>
</gene>
<dbReference type="HAMAP" id="MF_00612">
    <property type="entry name" value="UPF0225"/>
    <property type="match status" value="1"/>
</dbReference>
<dbReference type="SUPFAM" id="SSF103642">
    <property type="entry name" value="Sec-C motif"/>
    <property type="match status" value="1"/>
</dbReference>